<protein>
    <submittedName>
        <fullName evidence="3">Uncharacterized protein</fullName>
    </submittedName>
</protein>
<proteinExistence type="predicted"/>
<keyword evidence="1" id="KW-1133">Transmembrane helix</keyword>
<dbReference type="AlphaFoldDB" id="A0A375FG46"/>
<keyword evidence="1" id="KW-0812">Transmembrane</keyword>
<evidence type="ECO:0000313" key="3">
    <source>
        <dbReference type="EMBL" id="SPD48796.1"/>
    </source>
</evidence>
<geneLocation type="plasmid" evidence="2">
    <name>CBM2613_p</name>
</geneLocation>
<accession>A0A375FG46</accession>
<gene>
    <name evidence="3" type="ORF">CBM2612_P0141</name>
    <name evidence="2" type="ORF">CBM2613_P30030</name>
</gene>
<dbReference type="EMBL" id="LT984809">
    <property type="protein sequence ID" value="SPD48796.1"/>
    <property type="molecule type" value="Genomic_DNA"/>
</dbReference>
<geneLocation type="plasmid" evidence="3">
    <name>I</name>
</geneLocation>
<organism evidence="3">
    <name type="scientific">Cupriavidus taiwanensis</name>
    <dbReference type="NCBI Taxonomy" id="164546"/>
    <lineage>
        <taxon>Bacteria</taxon>
        <taxon>Pseudomonadati</taxon>
        <taxon>Pseudomonadota</taxon>
        <taxon>Betaproteobacteria</taxon>
        <taxon>Burkholderiales</taxon>
        <taxon>Burkholderiaceae</taxon>
        <taxon>Cupriavidus</taxon>
    </lineage>
</organism>
<dbReference type="EMBL" id="LT976981">
    <property type="protein sequence ID" value="SOZ74518.1"/>
    <property type="molecule type" value="Genomic_DNA"/>
</dbReference>
<reference evidence="3 4" key="1">
    <citation type="submission" date="2018-01" db="EMBL/GenBank/DDBJ databases">
        <authorList>
            <person name="Gaut B.S."/>
            <person name="Morton B.R."/>
            <person name="Clegg M.T."/>
            <person name="Duvall M.R."/>
        </authorList>
    </citation>
    <scope>NUCLEOTIDE SEQUENCE</scope>
    <source>
        <strain evidence="3">Cupriavidus taiwanensis STM 8555</strain>
        <plasmid evidence="3">I</plasmid>
        <plasmid evidence="4">Plasmid cbm2613_p</plasmid>
    </source>
</reference>
<keyword evidence="3" id="KW-0614">Plasmid</keyword>
<sequence>MTVTTIIGTPLGDTLVVFAFLWRYSMNTLKHWTLALLLFRRLTTAMTLFGERTAEPIEGQIAKRLFVFA</sequence>
<geneLocation type="plasmid" evidence="4">
    <name>cbm2613_p</name>
</geneLocation>
<keyword evidence="1" id="KW-0472">Membrane</keyword>
<evidence type="ECO:0000256" key="1">
    <source>
        <dbReference type="SAM" id="Phobius"/>
    </source>
</evidence>
<evidence type="ECO:0000313" key="4">
    <source>
        <dbReference type="Proteomes" id="UP000256952"/>
    </source>
</evidence>
<reference evidence="2" key="2">
    <citation type="submission" date="2018-01" db="EMBL/GenBank/DDBJ databases">
        <authorList>
            <person name="Clerissi C."/>
        </authorList>
    </citation>
    <scope>NUCLEOTIDE SEQUENCE</scope>
    <source>
        <strain evidence="2">Cupriavidus taiwanensis STM 8556</strain>
        <plasmid evidence="2">CBM2613_p</plasmid>
    </source>
</reference>
<feature type="transmembrane region" description="Helical" evidence="1">
    <location>
        <begin position="6"/>
        <end position="24"/>
    </location>
</feature>
<evidence type="ECO:0000313" key="2">
    <source>
        <dbReference type="EMBL" id="SOZ74518.1"/>
    </source>
</evidence>
<name>A0A375FG46_9BURK</name>
<dbReference type="Proteomes" id="UP000256952">
    <property type="component" value="Plasmid CBM2613_p"/>
</dbReference>